<protein>
    <submittedName>
        <fullName evidence="2">Uncharacterized protein</fullName>
    </submittedName>
</protein>
<gene>
    <name evidence="2" type="ORF">Cgig2_016470</name>
</gene>
<evidence type="ECO:0000313" key="3">
    <source>
        <dbReference type="Proteomes" id="UP001153076"/>
    </source>
</evidence>
<dbReference type="OrthoDB" id="1750307at2759"/>
<comment type="caution">
    <text evidence="2">The sequence shown here is derived from an EMBL/GenBank/DDBJ whole genome shotgun (WGS) entry which is preliminary data.</text>
</comment>
<reference evidence="2" key="1">
    <citation type="submission" date="2022-04" db="EMBL/GenBank/DDBJ databases">
        <title>Carnegiea gigantea Genome sequencing and assembly v2.</title>
        <authorList>
            <person name="Copetti D."/>
            <person name="Sanderson M.J."/>
            <person name="Burquez A."/>
            <person name="Wojciechowski M.F."/>
        </authorList>
    </citation>
    <scope>NUCLEOTIDE SEQUENCE</scope>
    <source>
        <strain evidence="2">SGP5-SGP5p</strain>
        <tissue evidence="2">Aerial part</tissue>
    </source>
</reference>
<proteinExistence type="predicted"/>
<evidence type="ECO:0000256" key="1">
    <source>
        <dbReference type="SAM" id="MobiDB-lite"/>
    </source>
</evidence>
<dbReference type="EMBL" id="JAKOGI010000046">
    <property type="protein sequence ID" value="KAJ8446928.1"/>
    <property type="molecule type" value="Genomic_DNA"/>
</dbReference>
<evidence type="ECO:0000313" key="2">
    <source>
        <dbReference type="EMBL" id="KAJ8446928.1"/>
    </source>
</evidence>
<organism evidence="2 3">
    <name type="scientific">Carnegiea gigantea</name>
    <dbReference type="NCBI Taxonomy" id="171969"/>
    <lineage>
        <taxon>Eukaryota</taxon>
        <taxon>Viridiplantae</taxon>
        <taxon>Streptophyta</taxon>
        <taxon>Embryophyta</taxon>
        <taxon>Tracheophyta</taxon>
        <taxon>Spermatophyta</taxon>
        <taxon>Magnoliopsida</taxon>
        <taxon>eudicotyledons</taxon>
        <taxon>Gunneridae</taxon>
        <taxon>Pentapetalae</taxon>
        <taxon>Caryophyllales</taxon>
        <taxon>Cactineae</taxon>
        <taxon>Cactaceae</taxon>
        <taxon>Cactoideae</taxon>
        <taxon>Echinocereeae</taxon>
        <taxon>Carnegiea</taxon>
    </lineage>
</organism>
<dbReference type="Proteomes" id="UP001153076">
    <property type="component" value="Unassembled WGS sequence"/>
</dbReference>
<feature type="region of interest" description="Disordered" evidence="1">
    <location>
        <begin position="49"/>
        <end position="71"/>
    </location>
</feature>
<dbReference type="AlphaFoldDB" id="A0A9Q1KQA3"/>
<accession>A0A9Q1KQA3</accession>
<keyword evidence="3" id="KW-1185">Reference proteome</keyword>
<sequence>MNFKEKLAYVPLPIGSHCYPSIEHISSLGQDFLGNDLCLNSSKSTCTLNDDNDAESNPKADASRVPPTLRPSRASQNVSVFNVDAVIREANKSGPRMIGQVILDKVFRIPFERLLYRKGEFNSLYNLINERGVNLSSYEVTPSLTPRRINLSFAQKQVINNIQSSRLQAKSKDPSH</sequence>
<name>A0A9Q1KQA3_9CARY</name>